<comment type="caution">
    <text evidence="2">The sequence shown here is derived from an EMBL/GenBank/DDBJ whole genome shotgun (WGS) entry which is preliminary data.</text>
</comment>
<dbReference type="OrthoDB" id="185373at2759"/>
<evidence type="ECO:0000313" key="3">
    <source>
        <dbReference type="Proteomes" id="UP001151516"/>
    </source>
</evidence>
<dbReference type="Gene3D" id="1.25.40.10">
    <property type="entry name" value="Tetratricopeptide repeat domain"/>
    <property type="match status" value="1"/>
</dbReference>
<dbReference type="EMBL" id="JANBTX010000047">
    <property type="protein sequence ID" value="KAJ2688398.1"/>
    <property type="molecule type" value="Genomic_DNA"/>
</dbReference>
<feature type="region of interest" description="Disordered" evidence="1">
    <location>
        <begin position="1"/>
        <end position="22"/>
    </location>
</feature>
<feature type="region of interest" description="Disordered" evidence="1">
    <location>
        <begin position="640"/>
        <end position="662"/>
    </location>
</feature>
<protein>
    <recommendedName>
        <fullName evidence="4">Pentatricopeptide repeat-containing protein</fullName>
    </recommendedName>
</protein>
<reference evidence="2" key="1">
    <citation type="submission" date="2022-07" db="EMBL/GenBank/DDBJ databases">
        <title>Phylogenomic reconstructions and comparative analyses of Kickxellomycotina fungi.</title>
        <authorList>
            <person name="Reynolds N.K."/>
            <person name="Stajich J.E."/>
            <person name="Barry K."/>
            <person name="Grigoriev I.V."/>
            <person name="Crous P."/>
            <person name="Smith M.E."/>
        </authorList>
    </citation>
    <scope>NUCLEOTIDE SEQUENCE</scope>
    <source>
        <strain evidence="2">CBS 109367</strain>
    </source>
</reference>
<dbReference type="Proteomes" id="UP001151516">
    <property type="component" value="Unassembled WGS sequence"/>
</dbReference>
<dbReference type="InterPro" id="IPR011990">
    <property type="entry name" value="TPR-like_helical_dom_sf"/>
</dbReference>
<evidence type="ECO:0000313" key="2">
    <source>
        <dbReference type="EMBL" id="KAJ2688398.1"/>
    </source>
</evidence>
<proteinExistence type="predicted"/>
<name>A0A9W8GJK8_9FUNG</name>
<feature type="compositionally biased region" description="Polar residues" evidence="1">
    <location>
        <begin position="649"/>
        <end position="662"/>
    </location>
</feature>
<gene>
    <name evidence="2" type="ORF">IWW39_002227</name>
</gene>
<sequence length="662" mass="74937">MDSTRRQGPEGGGSGLLAVKRRTGRTNRSFTTQFDMLSSKIQMLSLAAECRQYTTIRLPRSQGSLPVVSLTALTLWGRTIHSLLAFTPQDRVTSMVPLLRISGAAGHRSYTARNSAWHGEGEITKLAQSPATIPQAIGLYRELQPSMPSQSLTPWMLLSRCYEFKSADELEWLSQSIRVQNGREQQSVQELLICAYLHLGQERKLRERVVGLCMQPMYVSSATMLLLLVELQGTQPDRQLACRLWEAQMDIPAFTPSQTCVQLALKTTMHAQQTDLAVKTYQLVLSRRWPGIRLGFWADKVMIYGLAINGLATEAMEVAVATTEHQDLDSDIVAMQTIQKYELLLKGLSRQFNATMAEAVFSYVRDELRLWPSVPMYTSLLGVLACRCDWSKIETYLTLMEADGHVIPQVVWKRVLLGLAKQGRADLCDKVLDIMVSRGIPHTFVVVLASIEVFAQRGDYEMVARWYQVIYKTLMAQVKKTHAEQQTVNIDGTVTHNGIRSDDTQPDVVAPTSILQPEDFVEYFIQRNELIWHRSVLACLLEVVGEIGDAPLLMRIWEDIYGFHKEVRTLRMAPHMYMALARSLTRHNLLGRYESTLCMWINDERNGFSYSQQEEAVEYVKLCLNSPQLVLQRPRLRAVPHVPEGEGGSQPTKKSSPMTRQE</sequence>
<evidence type="ECO:0000256" key="1">
    <source>
        <dbReference type="SAM" id="MobiDB-lite"/>
    </source>
</evidence>
<dbReference type="AlphaFoldDB" id="A0A9W8GJK8"/>
<keyword evidence="3" id="KW-1185">Reference proteome</keyword>
<accession>A0A9W8GJK8</accession>
<organism evidence="2 3">
    <name type="scientific">Coemansia spiralis</name>
    <dbReference type="NCBI Taxonomy" id="417178"/>
    <lineage>
        <taxon>Eukaryota</taxon>
        <taxon>Fungi</taxon>
        <taxon>Fungi incertae sedis</taxon>
        <taxon>Zoopagomycota</taxon>
        <taxon>Kickxellomycotina</taxon>
        <taxon>Kickxellomycetes</taxon>
        <taxon>Kickxellales</taxon>
        <taxon>Kickxellaceae</taxon>
        <taxon>Coemansia</taxon>
    </lineage>
</organism>
<evidence type="ECO:0008006" key="4">
    <source>
        <dbReference type="Google" id="ProtNLM"/>
    </source>
</evidence>